<organism evidence="1 2">
    <name type="scientific">Algoriphagus ornithinivorans</name>
    <dbReference type="NCBI Taxonomy" id="226506"/>
    <lineage>
        <taxon>Bacteria</taxon>
        <taxon>Pseudomonadati</taxon>
        <taxon>Bacteroidota</taxon>
        <taxon>Cytophagia</taxon>
        <taxon>Cytophagales</taxon>
        <taxon>Cyclobacteriaceae</taxon>
        <taxon>Algoriphagus</taxon>
    </lineage>
</organism>
<evidence type="ECO:0000313" key="1">
    <source>
        <dbReference type="EMBL" id="SFO17050.1"/>
    </source>
</evidence>
<dbReference type="SUPFAM" id="SSF63825">
    <property type="entry name" value="YWTD domain"/>
    <property type="match status" value="1"/>
</dbReference>
<protein>
    <recommendedName>
        <fullName evidence="3">6-bladed beta-propeller protein</fullName>
    </recommendedName>
</protein>
<dbReference type="InterPro" id="IPR011042">
    <property type="entry name" value="6-blade_b-propeller_TolB-like"/>
</dbReference>
<dbReference type="Gene3D" id="2.120.10.30">
    <property type="entry name" value="TolB, C-terminal domain"/>
    <property type="match status" value="1"/>
</dbReference>
<name>A0A1I5F064_9BACT</name>
<dbReference type="Pfam" id="PF17170">
    <property type="entry name" value="DUF5128"/>
    <property type="match status" value="1"/>
</dbReference>
<gene>
    <name evidence="1" type="ORF">SAMN04488519_104147</name>
</gene>
<dbReference type="EMBL" id="FOVW01000004">
    <property type="protein sequence ID" value="SFO17050.1"/>
    <property type="molecule type" value="Genomic_DNA"/>
</dbReference>
<evidence type="ECO:0000313" key="2">
    <source>
        <dbReference type="Proteomes" id="UP000199564"/>
    </source>
</evidence>
<dbReference type="Proteomes" id="UP000199564">
    <property type="component" value="Unassembled WGS sequence"/>
</dbReference>
<reference evidence="2" key="1">
    <citation type="submission" date="2016-10" db="EMBL/GenBank/DDBJ databases">
        <authorList>
            <person name="Varghese N."/>
            <person name="Submissions S."/>
        </authorList>
    </citation>
    <scope>NUCLEOTIDE SEQUENCE [LARGE SCALE GENOMIC DNA]</scope>
    <source>
        <strain evidence="2">DSM 15282</strain>
    </source>
</reference>
<keyword evidence="2" id="KW-1185">Reference proteome</keyword>
<accession>A0A1I5F064</accession>
<dbReference type="AlphaFoldDB" id="A0A1I5F064"/>
<sequence length="361" mass="41796">MNSRYSIIKNTTLIFFLILASLFQYCKKKDYSGTLESANTVEIHVEFLKGDSPEFIIEILDSINLEVPGNPPLTSIQDLVFSQNFFLLLDRKQGLLKFDNNGMFLLKIGEFGEGPDEYAMPYALHLDEKKNIVYVADWQKMVILTYSLEGKFESTSSKLLGHPISFYKENDTLLVVQETINGTKEHPREVMINSLKPNSLEILNKESPVYSFHSNFNIIHPIPRILSRVGNSSLFYMPIIRGEISSHTDRDTIFRHQDGKLTPEYLIHLIGFDSLLQLSISQIVMSDKYAFLRVIYDNYPYPFVIDLESNSPLGHLKKLFNQEITDEMIPRPIKEDRYFSILRDKENGLEKNPQIVFYRIM</sequence>
<evidence type="ECO:0008006" key="3">
    <source>
        <dbReference type="Google" id="ProtNLM"/>
    </source>
</evidence>
<proteinExistence type="predicted"/>
<dbReference type="STRING" id="226506.SAMN04488519_104147"/>
<dbReference type="RefSeq" id="WP_091652463.1">
    <property type="nucleotide sequence ID" value="NZ_FOVW01000004.1"/>
</dbReference>